<dbReference type="PANTHER" id="PTHR42974:SF1">
    <property type="entry name" value="TYPE-3 GLUTAMINE SYNTHETASE"/>
    <property type="match status" value="1"/>
</dbReference>
<evidence type="ECO:0000256" key="1">
    <source>
        <dbReference type="SAM" id="Coils"/>
    </source>
</evidence>
<dbReference type="AlphaFoldDB" id="A0A645JIS8"/>
<feature type="coiled-coil region" evidence="1">
    <location>
        <begin position="67"/>
        <end position="94"/>
    </location>
</feature>
<dbReference type="InterPro" id="IPR052725">
    <property type="entry name" value="GS_Type-3"/>
</dbReference>
<accession>A0A645JIS8</accession>
<dbReference type="PANTHER" id="PTHR42974">
    <property type="entry name" value="GLUTAMINE SYNTHETASE"/>
    <property type="match status" value="1"/>
</dbReference>
<organism evidence="2">
    <name type="scientific">bioreactor metagenome</name>
    <dbReference type="NCBI Taxonomy" id="1076179"/>
    <lineage>
        <taxon>unclassified sequences</taxon>
        <taxon>metagenomes</taxon>
        <taxon>ecological metagenomes</taxon>
    </lineage>
</organism>
<proteinExistence type="predicted"/>
<evidence type="ECO:0000313" key="2">
    <source>
        <dbReference type="EMBL" id="MPN63336.1"/>
    </source>
</evidence>
<comment type="caution">
    <text evidence="2">The sequence shown here is derived from an EMBL/GenBank/DDBJ whole genome shotgun (WGS) entry which is preliminary data.</text>
</comment>
<protein>
    <submittedName>
        <fullName evidence="2">Uncharacterized protein</fullName>
    </submittedName>
</protein>
<dbReference type="EMBL" id="VSSQ01142589">
    <property type="protein sequence ID" value="MPN63336.1"/>
    <property type="molecule type" value="Genomic_DNA"/>
</dbReference>
<reference evidence="2" key="1">
    <citation type="submission" date="2019-08" db="EMBL/GenBank/DDBJ databases">
        <authorList>
            <person name="Kucharzyk K."/>
            <person name="Murdoch R.W."/>
            <person name="Higgins S."/>
            <person name="Loffler F."/>
        </authorList>
    </citation>
    <scope>NUCLEOTIDE SEQUENCE</scope>
</reference>
<gene>
    <name evidence="2" type="ORF">SDC9_211094</name>
</gene>
<sequence>MESFYVIRMESFVKNVEIEMSVLRDMIWEGILPALSKQIILEKGSFLSAEGCDVEGLEAWKGHIAKLAKAKLDLMEKTKELVEMKERMAKLSLRKHADALVEEAVPLMAEIRKISDSVEIYISSDNMAYPNYRSLLSLSA</sequence>
<name>A0A645JIS8_9ZZZZ</name>
<dbReference type="Gene3D" id="1.20.120.1560">
    <property type="match status" value="1"/>
</dbReference>
<keyword evidence="1" id="KW-0175">Coiled coil</keyword>